<protein>
    <submittedName>
        <fullName evidence="1 3">Uncharacterized protein</fullName>
    </submittedName>
</protein>
<dbReference type="Proteomes" id="UP000265566">
    <property type="component" value="Chromosome 3"/>
</dbReference>
<proteinExistence type="predicted"/>
<sequence>MTETTLDNLLSFVDIFHGCKLDSVKPLKLRICECLQTSLSLRHKLRLKLEEASSIIRW</sequence>
<keyword evidence="4" id="KW-1185">Reference proteome</keyword>
<accession>A0A072UWW0</accession>
<name>A0A072UWW0_MEDTR</name>
<reference evidence="2" key="4">
    <citation type="journal article" date="2018" name="Nat. Plants">
        <title>Whole-genome landscape of Medicago truncatula symbiotic genes.</title>
        <authorList>
            <person name="Pecrix Y."/>
            <person name="Gamas P."/>
            <person name="Carrere S."/>
        </authorList>
    </citation>
    <scope>NUCLEOTIDE SEQUENCE</scope>
    <source>
        <tissue evidence="2">Leaves</tissue>
    </source>
</reference>
<dbReference type="EMBL" id="CM001219">
    <property type="protein sequence ID" value="KEH33876.1"/>
    <property type="molecule type" value="Genomic_DNA"/>
</dbReference>
<dbReference type="AlphaFoldDB" id="A0A072UWW0"/>
<reference evidence="1 4" key="2">
    <citation type="journal article" date="2014" name="BMC Genomics">
        <title>An improved genome release (version Mt4.0) for the model legume Medicago truncatula.</title>
        <authorList>
            <person name="Tang H."/>
            <person name="Krishnakumar V."/>
            <person name="Bidwell S."/>
            <person name="Rosen B."/>
            <person name="Chan A."/>
            <person name="Zhou S."/>
            <person name="Gentzbittel L."/>
            <person name="Childs K.L."/>
            <person name="Yandell M."/>
            <person name="Gundlach H."/>
            <person name="Mayer K.F."/>
            <person name="Schwartz D.C."/>
            <person name="Town C.D."/>
        </authorList>
    </citation>
    <scope>GENOME REANNOTATION</scope>
    <source>
        <strain evidence="1">A17</strain>
        <strain evidence="3 4">cv. Jemalong A17</strain>
    </source>
</reference>
<dbReference type="Gramene" id="rna15296">
    <property type="protein sequence ID" value="RHN67147.1"/>
    <property type="gene ID" value="gene15296"/>
</dbReference>
<evidence type="ECO:0000313" key="4">
    <source>
        <dbReference type="Proteomes" id="UP000002051"/>
    </source>
</evidence>
<dbReference type="HOGENOM" id="CLU_2982050_0_0_1"/>
<dbReference type="EMBL" id="PSQE01000003">
    <property type="protein sequence ID" value="RHN67147.1"/>
    <property type="molecule type" value="Genomic_DNA"/>
</dbReference>
<reference evidence="3" key="3">
    <citation type="submission" date="2015-04" db="UniProtKB">
        <authorList>
            <consortium name="EnsemblPlants"/>
        </authorList>
    </citation>
    <scope>IDENTIFICATION</scope>
    <source>
        <strain evidence="3">cv. Jemalong A17</strain>
    </source>
</reference>
<dbReference type="Proteomes" id="UP000002051">
    <property type="component" value="Chromosome 3"/>
</dbReference>
<dbReference type="EnsemblPlants" id="KEH33876">
    <property type="protein sequence ID" value="KEH33876"/>
    <property type="gene ID" value="MTR_3g053190"/>
</dbReference>
<gene>
    <name evidence="1" type="ordered locus">MTR_3g053190</name>
    <name evidence="2" type="ORF">MtrunA17_Chr3g0099581</name>
</gene>
<reference evidence="1 4" key="1">
    <citation type="journal article" date="2011" name="Nature">
        <title>The Medicago genome provides insight into the evolution of rhizobial symbioses.</title>
        <authorList>
            <person name="Young N.D."/>
            <person name="Debelle F."/>
            <person name="Oldroyd G.E."/>
            <person name="Geurts R."/>
            <person name="Cannon S.B."/>
            <person name="Udvardi M.K."/>
            <person name="Benedito V.A."/>
            <person name="Mayer K.F."/>
            <person name="Gouzy J."/>
            <person name="Schoof H."/>
            <person name="Van de Peer Y."/>
            <person name="Proost S."/>
            <person name="Cook D.R."/>
            <person name="Meyers B.C."/>
            <person name="Spannagl M."/>
            <person name="Cheung F."/>
            <person name="De Mita S."/>
            <person name="Krishnakumar V."/>
            <person name="Gundlach H."/>
            <person name="Zhou S."/>
            <person name="Mudge J."/>
            <person name="Bharti A.K."/>
            <person name="Murray J.D."/>
            <person name="Naoumkina M.A."/>
            <person name="Rosen B."/>
            <person name="Silverstein K.A."/>
            <person name="Tang H."/>
            <person name="Rombauts S."/>
            <person name="Zhao P.X."/>
            <person name="Zhou P."/>
            <person name="Barbe V."/>
            <person name="Bardou P."/>
            <person name="Bechner M."/>
            <person name="Bellec A."/>
            <person name="Berger A."/>
            <person name="Berges H."/>
            <person name="Bidwell S."/>
            <person name="Bisseling T."/>
            <person name="Choisne N."/>
            <person name="Couloux A."/>
            <person name="Denny R."/>
            <person name="Deshpande S."/>
            <person name="Dai X."/>
            <person name="Doyle J.J."/>
            <person name="Dudez A.M."/>
            <person name="Farmer A.D."/>
            <person name="Fouteau S."/>
            <person name="Franken C."/>
            <person name="Gibelin C."/>
            <person name="Gish J."/>
            <person name="Goldstein S."/>
            <person name="Gonzalez A.J."/>
            <person name="Green P.J."/>
            <person name="Hallab A."/>
            <person name="Hartog M."/>
            <person name="Hua A."/>
            <person name="Humphray S.J."/>
            <person name="Jeong D.H."/>
            <person name="Jing Y."/>
            <person name="Jocker A."/>
            <person name="Kenton S.M."/>
            <person name="Kim D.J."/>
            <person name="Klee K."/>
            <person name="Lai H."/>
            <person name="Lang C."/>
            <person name="Lin S."/>
            <person name="Macmil S.L."/>
            <person name="Magdelenat G."/>
            <person name="Matthews L."/>
            <person name="McCorrison J."/>
            <person name="Monaghan E.L."/>
            <person name="Mun J.H."/>
            <person name="Najar F.Z."/>
            <person name="Nicholson C."/>
            <person name="Noirot C."/>
            <person name="O'Bleness M."/>
            <person name="Paule C.R."/>
            <person name="Poulain J."/>
            <person name="Prion F."/>
            <person name="Qin B."/>
            <person name="Qu C."/>
            <person name="Retzel E.F."/>
            <person name="Riddle C."/>
            <person name="Sallet E."/>
            <person name="Samain S."/>
            <person name="Samson N."/>
            <person name="Sanders I."/>
            <person name="Saurat O."/>
            <person name="Scarpelli C."/>
            <person name="Schiex T."/>
            <person name="Segurens B."/>
            <person name="Severin A.J."/>
            <person name="Sherrier D.J."/>
            <person name="Shi R."/>
            <person name="Sims S."/>
            <person name="Singer S.R."/>
            <person name="Sinharoy S."/>
            <person name="Sterck L."/>
            <person name="Viollet A."/>
            <person name="Wang B.B."/>
            <person name="Wang K."/>
            <person name="Wang M."/>
            <person name="Wang X."/>
            <person name="Warfsmann J."/>
            <person name="Weissenbach J."/>
            <person name="White D.D."/>
            <person name="White J.D."/>
            <person name="Wiley G.B."/>
            <person name="Wincker P."/>
            <person name="Xing Y."/>
            <person name="Yang L."/>
            <person name="Yao Z."/>
            <person name="Ying F."/>
            <person name="Zhai J."/>
            <person name="Zhou L."/>
            <person name="Zuber A."/>
            <person name="Denarie J."/>
            <person name="Dixon R.A."/>
            <person name="May G.D."/>
            <person name="Schwartz D.C."/>
            <person name="Rogers J."/>
            <person name="Quetier F."/>
            <person name="Town C.D."/>
            <person name="Roe B.A."/>
        </authorList>
    </citation>
    <scope>NUCLEOTIDE SEQUENCE [LARGE SCALE GENOMIC DNA]</scope>
    <source>
        <strain evidence="1">A17</strain>
        <strain evidence="3 4">cv. Jemalong A17</strain>
    </source>
</reference>
<evidence type="ECO:0000313" key="3">
    <source>
        <dbReference type="EnsemblPlants" id="KEH33876"/>
    </source>
</evidence>
<evidence type="ECO:0000313" key="1">
    <source>
        <dbReference type="EMBL" id="KEH33876.1"/>
    </source>
</evidence>
<organism evidence="1 4">
    <name type="scientific">Medicago truncatula</name>
    <name type="common">Barrel medic</name>
    <name type="synonym">Medicago tribuloides</name>
    <dbReference type="NCBI Taxonomy" id="3880"/>
    <lineage>
        <taxon>Eukaryota</taxon>
        <taxon>Viridiplantae</taxon>
        <taxon>Streptophyta</taxon>
        <taxon>Embryophyta</taxon>
        <taxon>Tracheophyta</taxon>
        <taxon>Spermatophyta</taxon>
        <taxon>Magnoliopsida</taxon>
        <taxon>eudicotyledons</taxon>
        <taxon>Gunneridae</taxon>
        <taxon>Pentapetalae</taxon>
        <taxon>rosids</taxon>
        <taxon>fabids</taxon>
        <taxon>Fabales</taxon>
        <taxon>Fabaceae</taxon>
        <taxon>Papilionoideae</taxon>
        <taxon>50 kb inversion clade</taxon>
        <taxon>NPAAA clade</taxon>
        <taxon>Hologalegina</taxon>
        <taxon>IRL clade</taxon>
        <taxon>Trifolieae</taxon>
        <taxon>Medicago</taxon>
    </lineage>
</organism>
<evidence type="ECO:0000313" key="2">
    <source>
        <dbReference type="EMBL" id="RHN67147.1"/>
    </source>
</evidence>